<reference evidence="1" key="1">
    <citation type="submission" date="2019-10" db="EMBL/GenBank/DDBJ databases">
        <title>The sequence and de novo assembly of the wild yak genome.</title>
        <authorList>
            <person name="Liu Y."/>
        </authorList>
    </citation>
    <scope>NUCLEOTIDE SEQUENCE [LARGE SCALE GENOMIC DNA]</scope>
    <source>
        <strain evidence="1">WY2019</strain>
    </source>
</reference>
<proteinExistence type="predicted"/>
<keyword evidence="2" id="KW-1185">Reference proteome</keyword>
<comment type="caution">
    <text evidence="1">The sequence shown here is derived from an EMBL/GenBank/DDBJ whole genome shotgun (WGS) entry which is preliminary data.</text>
</comment>
<gene>
    <name evidence="1" type="ORF">E5288_WYG021685</name>
</gene>
<evidence type="ECO:0000313" key="1">
    <source>
        <dbReference type="EMBL" id="MXQ95771.1"/>
    </source>
</evidence>
<dbReference type="Proteomes" id="UP000322234">
    <property type="component" value="Unassembled WGS sequence"/>
</dbReference>
<evidence type="ECO:0000313" key="2">
    <source>
        <dbReference type="Proteomes" id="UP000322234"/>
    </source>
</evidence>
<protein>
    <submittedName>
        <fullName evidence="1">Uncharacterized protein</fullName>
    </submittedName>
</protein>
<dbReference type="AlphaFoldDB" id="A0A6B0S2S9"/>
<name>A0A6B0S2S9_9CETA</name>
<organism evidence="1 2">
    <name type="scientific">Bos mutus</name>
    <name type="common">wild yak</name>
    <dbReference type="NCBI Taxonomy" id="72004"/>
    <lineage>
        <taxon>Eukaryota</taxon>
        <taxon>Metazoa</taxon>
        <taxon>Chordata</taxon>
        <taxon>Craniata</taxon>
        <taxon>Vertebrata</taxon>
        <taxon>Euteleostomi</taxon>
        <taxon>Mammalia</taxon>
        <taxon>Eutheria</taxon>
        <taxon>Laurasiatheria</taxon>
        <taxon>Artiodactyla</taxon>
        <taxon>Ruminantia</taxon>
        <taxon>Pecora</taxon>
        <taxon>Bovidae</taxon>
        <taxon>Bovinae</taxon>
        <taxon>Bos</taxon>
    </lineage>
</organism>
<accession>A0A6B0S2S9</accession>
<dbReference type="EMBL" id="VBQZ03000145">
    <property type="protein sequence ID" value="MXQ95771.1"/>
    <property type="molecule type" value="Genomic_DNA"/>
</dbReference>
<sequence>MLRTWPRSTELGVMNRDLTDGLTGRVTGVSLTVTKRAKGEGRNIEVKKSDSGNRRVIPGRPRSVSKHTYCSHEEQAFRSLLANSIMLLLEYEGKECIYTQQVKMKLWKPYSSANHLRFSGISHPLHFADLSPKALELSEKDLTLTLLRWEGPEIGRLLLSDLGLDTRAVKCEWWISPKRRGPPGDAA</sequence>